<dbReference type="InterPro" id="IPR009577">
    <property type="entry name" value="Sm_multidrug_ex"/>
</dbReference>
<dbReference type="Pfam" id="PF06695">
    <property type="entry name" value="Sm_multidrug_ex"/>
    <property type="match status" value="1"/>
</dbReference>
<dbReference type="EMBL" id="BARW01019068">
    <property type="protein sequence ID" value="GAI90972.1"/>
    <property type="molecule type" value="Genomic_DNA"/>
</dbReference>
<dbReference type="PANTHER" id="PTHR36007">
    <property type="entry name" value="TRANSPORT PROTEIN-RELATED"/>
    <property type="match status" value="1"/>
</dbReference>
<feature type="transmembrane region" description="Helical" evidence="1">
    <location>
        <begin position="111"/>
        <end position="144"/>
    </location>
</feature>
<proteinExistence type="predicted"/>
<accession>X1SDB0</accession>
<reference evidence="2" key="1">
    <citation type="journal article" date="2014" name="Front. Microbiol.">
        <title>High frequency of phylogenetically diverse reductive dehalogenase-homologous genes in deep subseafloor sedimentary metagenomes.</title>
        <authorList>
            <person name="Kawai M."/>
            <person name="Futagami T."/>
            <person name="Toyoda A."/>
            <person name="Takaki Y."/>
            <person name="Nishi S."/>
            <person name="Hori S."/>
            <person name="Arai W."/>
            <person name="Tsubouchi T."/>
            <person name="Morono Y."/>
            <person name="Uchiyama I."/>
            <person name="Ito T."/>
            <person name="Fujiyama A."/>
            <person name="Inagaki F."/>
            <person name="Takami H."/>
        </authorList>
    </citation>
    <scope>NUCLEOTIDE SEQUENCE</scope>
    <source>
        <strain evidence="2">Expedition CK06-06</strain>
    </source>
</reference>
<dbReference type="PANTHER" id="PTHR36007:SF2">
    <property type="entry name" value="TRANSPORT PROTEIN-RELATED"/>
    <property type="match status" value="1"/>
</dbReference>
<dbReference type="AlphaFoldDB" id="X1SDB0"/>
<comment type="caution">
    <text evidence="2">The sequence shown here is derived from an EMBL/GenBank/DDBJ whole genome shotgun (WGS) entry which is preliminary data.</text>
</comment>
<protein>
    <recommendedName>
        <fullName evidence="3">Small multi-drug export protein</fullName>
    </recommendedName>
</protein>
<evidence type="ECO:0000256" key="1">
    <source>
        <dbReference type="SAM" id="Phobius"/>
    </source>
</evidence>
<feature type="transmembrane region" description="Helical" evidence="1">
    <location>
        <begin position="78"/>
        <end position="105"/>
    </location>
</feature>
<evidence type="ECO:0008006" key="3">
    <source>
        <dbReference type="Google" id="ProtNLM"/>
    </source>
</evidence>
<feature type="non-terminal residue" evidence="2">
    <location>
        <position position="1"/>
    </location>
</feature>
<keyword evidence="1" id="KW-1133">Transmembrane helix</keyword>
<sequence length="156" mass="17220">IFELRGGIPVGINLFNISWYIVVPIAIMGNMIPVIPILLLLGPLSRLLSKIKFFRVFFDWLFKRTRSRSAVVERYKSIGLMLFVAIPLPVTGAWTGSVAAFLFNIRLHNAIISILFGVFIASVIVTTLSLLGIWGAVIAGIALMTLGILSLHRSVR</sequence>
<evidence type="ECO:0000313" key="2">
    <source>
        <dbReference type="EMBL" id="GAI90972.1"/>
    </source>
</evidence>
<organism evidence="2">
    <name type="scientific">marine sediment metagenome</name>
    <dbReference type="NCBI Taxonomy" id="412755"/>
    <lineage>
        <taxon>unclassified sequences</taxon>
        <taxon>metagenomes</taxon>
        <taxon>ecological metagenomes</taxon>
    </lineage>
</organism>
<name>X1SDB0_9ZZZZ</name>
<keyword evidence="1" id="KW-0812">Transmembrane</keyword>
<feature type="transmembrane region" description="Helical" evidence="1">
    <location>
        <begin position="17"/>
        <end position="42"/>
    </location>
</feature>
<gene>
    <name evidence="2" type="ORF">S12H4_32506</name>
</gene>
<keyword evidence="1" id="KW-0472">Membrane</keyword>